<dbReference type="PANTHER" id="PTHR48059:SF4">
    <property type="entry name" value="POLYGALACTURONASE INHIBITOR 1-RELATED"/>
    <property type="match status" value="1"/>
</dbReference>
<comment type="subcellular location">
    <subcellularLocation>
        <location evidence="2">Cell envelope</location>
    </subcellularLocation>
    <subcellularLocation>
        <location evidence="1">Membrane</location>
        <topology evidence="1">Single-pass membrane protein</topology>
    </subcellularLocation>
</comment>
<dbReference type="OMA" id="THAVTCC"/>
<dbReference type="AlphaFoldDB" id="W1PVG1"/>
<dbReference type="STRING" id="13333.W1PVG1"/>
<evidence type="ECO:0000256" key="9">
    <source>
        <dbReference type="ARBA" id="ARBA00023180"/>
    </source>
</evidence>
<evidence type="ECO:0000256" key="3">
    <source>
        <dbReference type="ARBA" id="ARBA00022614"/>
    </source>
</evidence>
<sequence>MASLSFTSATLPLFALLSVTHAVTCCQKDKTVLLEFKKSLNNPYALASWGSNTDCCGWYCITCDTESGRVSKLDITSTTVTGEIPDSIRELTALTSLTLRKLDLYGEISPKIRLLRNLTYFRLDWNRFSGQIPPWLSELNRLAFLDLSFNRFSGEIPSTFGQFRGKAPTLDLSHNGL</sequence>
<keyword evidence="6" id="KW-0677">Repeat</keyword>
<dbReference type="InterPro" id="IPR013210">
    <property type="entry name" value="LRR_N_plant-typ"/>
</dbReference>
<keyword evidence="7" id="KW-1133">Transmembrane helix</keyword>
<accession>W1PVG1</accession>
<dbReference type="FunFam" id="3.80.10.10:FF:000275">
    <property type="entry name" value="Leucine-rich repeat receptor-like protein kinase"/>
    <property type="match status" value="1"/>
</dbReference>
<organism evidence="13 14">
    <name type="scientific">Amborella trichopoda</name>
    <dbReference type="NCBI Taxonomy" id="13333"/>
    <lineage>
        <taxon>Eukaryota</taxon>
        <taxon>Viridiplantae</taxon>
        <taxon>Streptophyta</taxon>
        <taxon>Embryophyta</taxon>
        <taxon>Tracheophyta</taxon>
        <taxon>Spermatophyta</taxon>
        <taxon>Magnoliopsida</taxon>
        <taxon>Amborellales</taxon>
        <taxon>Amborellaceae</taxon>
        <taxon>Amborella</taxon>
    </lineage>
</organism>
<dbReference type="Gene3D" id="3.80.10.10">
    <property type="entry name" value="Ribonuclease Inhibitor"/>
    <property type="match status" value="1"/>
</dbReference>
<keyword evidence="9" id="KW-0325">Glycoprotein</keyword>
<dbReference type="GO" id="GO:0016020">
    <property type="term" value="C:membrane"/>
    <property type="evidence" value="ECO:0007669"/>
    <property type="project" value="UniProtKB-SubCell"/>
</dbReference>
<dbReference type="InterPro" id="IPR001611">
    <property type="entry name" value="Leu-rich_rpt"/>
</dbReference>
<evidence type="ECO:0000313" key="13">
    <source>
        <dbReference type="EMBL" id="ERN11671.1"/>
    </source>
</evidence>
<dbReference type="EMBL" id="KI392687">
    <property type="protein sequence ID" value="ERN11671.1"/>
    <property type="molecule type" value="Genomic_DNA"/>
</dbReference>
<evidence type="ECO:0000256" key="8">
    <source>
        <dbReference type="ARBA" id="ARBA00023136"/>
    </source>
</evidence>
<dbReference type="Pfam" id="PF00560">
    <property type="entry name" value="LRR_1"/>
    <property type="match status" value="2"/>
</dbReference>
<keyword evidence="14" id="KW-1185">Reference proteome</keyword>
<keyword evidence="3" id="KW-0433">Leucine-rich repeat</keyword>
<comment type="similarity">
    <text evidence="10">Belongs to the polygalacturonase-inhibiting protein family.</text>
</comment>
<feature type="domain" description="Leucine-rich repeat-containing N-terminal plant-type" evidence="12">
    <location>
        <begin position="27"/>
        <end position="64"/>
    </location>
</feature>
<name>W1PVG1_AMBTC</name>
<dbReference type="SUPFAM" id="SSF52058">
    <property type="entry name" value="L domain-like"/>
    <property type="match status" value="1"/>
</dbReference>
<reference evidence="14" key="1">
    <citation type="journal article" date="2013" name="Science">
        <title>The Amborella genome and the evolution of flowering plants.</title>
        <authorList>
            <consortium name="Amborella Genome Project"/>
        </authorList>
    </citation>
    <scope>NUCLEOTIDE SEQUENCE [LARGE SCALE GENOMIC DNA]</scope>
</reference>
<keyword evidence="8" id="KW-0472">Membrane</keyword>
<proteinExistence type="inferred from homology"/>
<gene>
    <name evidence="13" type="ORF">AMTR_s00022p00219850</name>
</gene>
<evidence type="ECO:0000256" key="6">
    <source>
        <dbReference type="ARBA" id="ARBA00022737"/>
    </source>
</evidence>
<evidence type="ECO:0000313" key="14">
    <source>
        <dbReference type="Proteomes" id="UP000017836"/>
    </source>
</evidence>
<dbReference type="PANTHER" id="PTHR48059">
    <property type="entry name" value="POLYGALACTURONASE INHIBITOR 1"/>
    <property type="match status" value="1"/>
</dbReference>
<feature type="chain" id="PRO_5004808521" description="Leucine-rich repeat-containing N-terminal plant-type domain-containing protein" evidence="11">
    <location>
        <begin position="23"/>
        <end position="177"/>
    </location>
</feature>
<keyword evidence="4" id="KW-0812">Transmembrane</keyword>
<dbReference type="Pfam" id="PF08263">
    <property type="entry name" value="LRRNT_2"/>
    <property type="match status" value="1"/>
</dbReference>
<evidence type="ECO:0000256" key="4">
    <source>
        <dbReference type="ARBA" id="ARBA00022692"/>
    </source>
</evidence>
<dbReference type="Proteomes" id="UP000017836">
    <property type="component" value="Unassembled WGS sequence"/>
</dbReference>
<dbReference type="eggNOG" id="ENOG502QRQP">
    <property type="taxonomic scope" value="Eukaryota"/>
</dbReference>
<evidence type="ECO:0000256" key="5">
    <source>
        <dbReference type="ARBA" id="ARBA00022729"/>
    </source>
</evidence>
<dbReference type="InterPro" id="IPR051848">
    <property type="entry name" value="PGIP"/>
</dbReference>
<keyword evidence="5 11" id="KW-0732">Signal</keyword>
<evidence type="ECO:0000259" key="12">
    <source>
        <dbReference type="Pfam" id="PF08263"/>
    </source>
</evidence>
<protein>
    <recommendedName>
        <fullName evidence="12">Leucine-rich repeat-containing N-terminal plant-type domain-containing protein</fullName>
    </recommendedName>
</protein>
<evidence type="ECO:0000256" key="2">
    <source>
        <dbReference type="ARBA" id="ARBA00004196"/>
    </source>
</evidence>
<evidence type="ECO:0000256" key="11">
    <source>
        <dbReference type="SAM" id="SignalP"/>
    </source>
</evidence>
<dbReference type="Gramene" id="ERN11671">
    <property type="protein sequence ID" value="ERN11671"/>
    <property type="gene ID" value="AMTR_s00022p00219850"/>
</dbReference>
<evidence type="ECO:0000256" key="1">
    <source>
        <dbReference type="ARBA" id="ARBA00004167"/>
    </source>
</evidence>
<dbReference type="OrthoDB" id="676979at2759"/>
<dbReference type="InterPro" id="IPR032675">
    <property type="entry name" value="LRR_dom_sf"/>
</dbReference>
<feature type="signal peptide" evidence="11">
    <location>
        <begin position="1"/>
        <end position="22"/>
    </location>
</feature>
<evidence type="ECO:0000256" key="7">
    <source>
        <dbReference type="ARBA" id="ARBA00022989"/>
    </source>
</evidence>
<dbReference type="HOGENOM" id="CLU_1519866_0_0_1"/>
<evidence type="ECO:0000256" key="10">
    <source>
        <dbReference type="ARBA" id="ARBA00038043"/>
    </source>
</evidence>